<reference evidence="1 2" key="1">
    <citation type="submission" date="2020-06" db="EMBL/GenBank/DDBJ databases">
        <authorList>
            <person name="Kang J."/>
        </authorList>
    </citation>
    <scope>NUCLEOTIDE SEQUENCE [LARGE SCALE GENOMIC DNA]</scope>
    <source>
        <strain evidence="1 2">DCY120</strain>
    </source>
</reference>
<protein>
    <submittedName>
        <fullName evidence="1">Uncharacterized protein</fullName>
    </submittedName>
</protein>
<dbReference type="RefSeq" id="WP_176942185.1">
    <property type="nucleotide sequence ID" value="NZ_JABZEC010000002.1"/>
</dbReference>
<sequence length="69" mass="7987">MKLFKSQIQDYEVVGMFNKITGEQVTTSRICHNVSKKEATQRMKSYVQTTYADTLDLHRPIKINVKASH</sequence>
<dbReference type="EMBL" id="JABZEC010000002">
    <property type="protein sequence ID" value="NVY96018.1"/>
    <property type="molecule type" value="Genomic_DNA"/>
</dbReference>
<dbReference type="AlphaFoldDB" id="A0A850RB29"/>
<comment type="caution">
    <text evidence="1">The sequence shown here is derived from an EMBL/GenBank/DDBJ whole genome shotgun (WGS) entry which is preliminary data.</text>
</comment>
<gene>
    <name evidence="1" type="ORF">HU830_02285</name>
</gene>
<proteinExistence type="predicted"/>
<evidence type="ECO:0000313" key="2">
    <source>
        <dbReference type="Proteomes" id="UP000563523"/>
    </source>
</evidence>
<organism evidence="1 2">
    <name type="scientific">Bombilactobacillus apium</name>
    <dbReference type="NCBI Taxonomy" id="2675299"/>
    <lineage>
        <taxon>Bacteria</taxon>
        <taxon>Bacillati</taxon>
        <taxon>Bacillota</taxon>
        <taxon>Bacilli</taxon>
        <taxon>Lactobacillales</taxon>
        <taxon>Lactobacillaceae</taxon>
        <taxon>Bombilactobacillus</taxon>
    </lineage>
</organism>
<keyword evidence="2" id="KW-1185">Reference proteome</keyword>
<evidence type="ECO:0000313" key="1">
    <source>
        <dbReference type="EMBL" id="NVY96018.1"/>
    </source>
</evidence>
<name>A0A850RB29_9LACO</name>
<dbReference type="Proteomes" id="UP000563523">
    <property type="component" value="Unassembled WGS sequence"/>
</dbReference>
<accession>A0A850RB29</accession>